<keyword evidence="3" id="KW-1185">Reference proteome</keyword>
<name>A0A433A173_9FUNG</name>
<dbReference type="SUPFAM" id="SSF53335">
    <property type="entry name" value="S-adenosyl-L-methionine-dependent methyltransferases"/>
    <property type="match status" value="1"/>
</dbReference>
<proteinExistence type="predicted"/>
<dbReference type="Gene3D" id="3.40.50.150">
    <property type="entry name" value="Vaccinia Virus protein VP39"/>
    <property type="match status" value="1"/>
</dbReference>
<reference evidence="2 3" key="1">
    <citation type="journal article" date="2018" name="New Phytol.">
        <title>Phylogenomics of Endogonaceae and evolution of mycorrhizas within Mucoromycota.</title>
        <authorList>
            <person name="Chang Y."/>
            <person name="Desiro A."/>
            <person name="Na H."/>
            <person name="Sandor L."/>
            <person name="Lipzen A."/>
            <person name="Clum A."/>
            <person name="Barry K."/>
            <person name="Grigoriev I.V."/>
            <person name="Martin F.M."/>
            <person name="Stajich J.E."/>
            <person name="Smith M.E."/>
            <person name="Bonito G."/>
            <person name="Spatafora J.W."/>
        </authorList>
    </citation>
    <scope>NUCLEOTIDE SEQUENCE [LARGE SCALE GENOMIC DNA]</scope>
    <source>
        <strain evidence="2 3">GMNB39</strain>
    </source>
</reference>
<evidence type="ECO:0000259" key="1">
    <source>
        <dbReference type="Pfam" id="PF13649"/>
    </source>
</evidence>
<dbReference type="InterPro" id="IPR041698">
    <property type="entry name" value="Methyltransf_25"/>
</dbReference>
<dbReference type="InterPro" id="IPR029063">
    <property type="entry name" value="SAM-dependent_MTases_sf"/>
</dbReference>
<sequence>VVQVRTSDINYYVSESVEFEERFSILPIPPLIGSWVMDMGKSYRNSEFHGIDVVPVFPADPKLPNVIFQQGNIIDGIPYRDGTFDYVILRRLCLSLKAERWPALLDEMFRVAGKGGYVELVEINPFYCPILSDLSTFLIATVNEICASRGTDPNISTNLKVFLREAGFVNIQHGFVSIPVGNWGDNKIGGMMGRNYREALAAVSPFMAPQLGKTPKQYDEYLDTCLAECNEFQAYSNAYWAYAQRPM</sequence>
<comment type="caution">
    <text evidence="2">The sequence shown here is derived from an EMBL/GenBank/DDBJ whole genome shotgun (WGS) entry which is preliminary data.</text>
</comment>
<organism evidence="2 3">
    <name type="scientific">Jimgerdemannia flammicorona</name>
    <dbReference type="NCBI Taxonomy" id="994334"/>
    <lineage>
        <taxon>Eukaryota</taxon>
        <taxon>Fungi</taxon>
        <taxon>Fungi incertae sedis</taxon>
        <taxon>Mucoromycota</taxon>
        <taxon>Mucoromycotina</taxon>
        <taxon>Endogonomycetes</taxon>
        <taxon>Endogonales</taxon>
        <taxon>Endogonaceae</taxon>
        <taxon>Jimgerdemannia</taxon>
    </lineage>
</organism>
<gene>
    <name evidence="2" type="ORF">BC936DRAFT_141975</name>
</gene>
<feature type="domain" description="Methyltransferase" evidence="1">
    <location>
        <begin position="33"/>
        <end position="116"/>
    </location>
</feature>
<dbReference type="Pfam" id="PF13649">
    <property type="entry name" value="Methyltransf_25"/>
    <property type="match status" value="1"/>
</dbReference>
<dbReference type="AlphaFoldDB" id="A0A433A173"/>
<dbReference type="EMBL" id="RBNI01021013">
    <property type="protein sequence ID" value="RUO96480.1"/>
    <property type="molecule type" value="Genomic_DNA"/>
</dbReference>
<evidence type="ECO:0000313" key="2">
    <source>
        <dbReference type="EMBL" id="RUO96480.1"/>
    </source>
</evidence>
<dbReference type="Proteomes" id="UP000268093">
    <property type="component" value="Unassembled WGS sequence"/>
</dbReference>
<accession>A0A433A173</accession>
<dbReference type="OrthoDB" id="2013972at2759"/>
<evidence type="ECO:0000313" key="3">
    <source>
        <dbReference type="Proteomes" id="UP000268093"/>
    </source>
</evidence>
<protein>
    <recommendedName>
        <fullName evidence="1">Methyltransferase domain-containing protein</fullName>
    </recommendedName>
</protein>
<dbReference type="CDD" id="cd02440">
    <property type="entry name" value="AdoMet_MTases"/>
    <property type="match status" value="1"/>
</dbReference>
<feature type="non-terminal residue" evidence="2">
    <location>
        <position position="1"/>
    </location>
</feature>